<name>A0A1D7QQW1_9BACI</name>
<accession>A0A1D7QQW1</accession>
<protein>
    <submittedName>
        <fullName evidence="1">S4 Domain-Containing Protein YaaA</fullName>
    </submittedName>
</protein>
<sequence>MEERITITTEYMTLGQMLKETAMISSGGEAKWFLNDIPVFINDENERETRRGRKLYPGDQILVDSQSTILIEASKAP</sequence>
<dbReference type="Proteomes" id="UP000094463">
    <property type="component" value="Chromosome"/>
</dbReference>
<dbReference type="GO" id="GO:0003723">
    <property type="term" value="F:RNA binding"/>
    <property type="evidence" value="ECO:0007669"/>
    <property type="project" value="InterPro"/>
</dbReference>
<gene>
    <name evidence="1" type="ORF">BBEV_0002</name>
</gene>
<proteinExistence type="predicted"/>
<dbReference type="OrthoDB" id="9811532at2"/>
<evidence type="ECO:0000313" key="2">
    <source>
        <dbReference type="Proteomes" id="UP000094463"/>
    </source>
</evidence>
<dbReference type="RefSeq" id="WP_069363583.1">
    <property type="nucleotide sequence ID" value="NZ_CP012502.1"/>
</dbReference>
<dbReference type="InterPro" id="IPR014330">
    <property type="entry name" value="RNA-bd_S4-rel_YaaA"/>
</dbReference>
<dbReference type="STRING" id="632773.BBEV_0002"/>
<dbReference type="KEGG" id="bbev:BBEV_0002"/>
<dbReference type="Pfam" id="PF13275">
    <property type="entry name" value="S4_2"/>
    <property type="match status" value="1"/>
</dbReference>
<evidence type="ECO:0000313" key="1">
    <source>
        <dbReference type="EMBL" id="AOM81404.1"/>
    </source>
</evidence>
<dbReference type="PATRIC" id="fig|632773.3.peg.2"/>
<dbReference type="AlphaFoldDB" id="A0A1D7QQW1"/>
<reference evidence="1 2" key="1">
    <citation type="submission" date="2015-08" db="EMBL/GenBank/DDBJ databases">
        <title>The complete genome sequence of Bacillus beveridgei MLTeJB.</title>
        <authorList>
            <person name="Hanson T.E."/>
            <person name="Mesa C."/>
            <person name="Basesman S.M."/>
            <person name="Oremland R.S."/>
        </authorList>
    </citation>
    <scope>NUCLEOTIDE SEQUENCE [LARGE SCALE GENOMIC DNA]</scope>
    <source>
        <strain evidence="1 2">MLTeJB</strain>
    </source>
</reference>
<dbReference type="EMBL" id="CP012502">
    <property type="protein sequence ID" value="AOM81404.1"/>
    <property type="molecule type" value="Genomic_DNA"/>
</dbReference>
<dbReference type="InterPro" id="IPR036986">
    <property type="entry name" value="S4_RNA-bd_sf"/>
</dbReference>
<dbReference type="NCBIfam" id="TIGR02988">
    <property type="entry name" value="YaaA_near_RecF"/>
    <property type="match status" value="1"/>
</dbReference>
<organism evidence="1 2">
    <name type="scientific">Salisediminibacterium beveridgei</name>
    <dbReference type="NCBI Taxonomy" id="632773"/>
    <lineage>
        <taxon>Bacteria</taxon>
        <taxon>Bacillati</taxon>
        <taxon>Bacillota</taxon>
        <taxon>Bacilli</taxon>
        <taxon>Bacillales</taxon>
        <taxon>Bacillaceae</taxon>
        <taxon>Salisediminibacterium</taxon>
    </lineage>
</organism>
<dbReference type="SUPFAM" id="SSF55174">
    <property type="entry name" value="Alpha-L RNA-binding motif"/>
    <property type="match status" value="1"/>
</dbReference>
<keyword evidence="2" id="KW-1185">Reference proteome</keyword>
<dbReference type="Gene3D" id="3.10.290.10">
    <property type="entry name" value="RNA-binding S4 domain"/>
    <property type="match status" value="1"/>
</dbReference>